<dbReference type="EMBL" id="JAUOQO010001127">
    <property type="protein sequence ID" value="MDO6575722.1"/>
    <property type="molecule type" value="Genomic_DNA"/>
</dbReference>
<proteinExistence type="predicted"/>
<comment type="caution">
    <text evidence="1">The sequence shown here is derived from an EMBL/GenBank/DDBJ whole genome shotgun (WGS) entry which is preliminary data.</text>
</comment>
<evidence type="ECO:0000313" key="2">
    <source>
        <dbReference type="Proteomes" id="UP001170310"/>
    </source>
</evidence>
<sequence>SVDVNAFDEQVNTLIENYGYNRSAIIEFSHRYSWSSVSLTFTRWYQKLIPETYRVIQGVKVVNATKADALALIESK</sequence>
<feature type="non-terminal residue" evidence="1">
    <location>
        <position position="1"/>
    </location>
</feature>
<reference evidence="1" key="1">
    <citation type="submission" date="2023-07" db="EMBL/GenBank/DDBJ databases">
        <title>Genome content predicts the carbon catabolic preferences of heterotrophic bacteria.</title>
        <authorList>
            <person name="Gralka M."/>
        </authorList>
    </citation>
    <scope>NUCLEOTIDE SEQUENCE</scope>
    <source>
        <strain evidence="1">E2R20</strain>
    </source>
</reference>
<dbReference type="AlphaFoldDB" id="A0AAW7YVJ1"/>
<dbReference type="RefSeq" id="WP_303522917.1">
    <property type="nucleotide sequence ID" value="NZ_JAUOQO010001127.1"/>
</dbReference>
<protein>
    <submittedName>
        <fullName evidence="1">Uncharacterized protein</fullName>
    </submittedName>
</protein>
<gene>
    <name evidence="1" type="ORF">Q4528_16580</name>
</gene>
<keyword evidence="2" id="KW-1185">Reference proteome</keyword>
<dbReference type="Proteomes" id="UP001170310">
    <property type="component" value="Unassembled WGS sequence"/>
</dbReference>
<accession>A0AAW7YVJ1</accession>
<feature type="non-terminal residue" evidence="1">
    <location>
        <position position="76"/>
    </location>
</feature>
<organism evidence="1 2">
    <name type="scientific">Staphylococcus pasteuri_A</name>
    <dbReference type="NCBI Taxonomy" id="3062664"/>
    <lineage>
        <taxon>Bacteria</taxon>
        <taxon>Bacillati</taxon>
        <taxon>Bacillota</taxon>
        <taxon>Bacilli</taxon>
        <taxon>Bacillales</taxon>
        <taxon>Staphylococcaceae</taxon>
        <taxon>Staphylococcus</taxon>
    </lineage>
</organism>
<name>A0AAW7YVJ1_9STAP</name>
<evidence type="ECO:0000313" key="1">
    <source>
        <dbReference type="EMBL" id="MDO6575722.1"/>
    </source>
</evidence>